<evidence type="ECO:0000313" key="1">
    <source>
        <dbReference type="EMBL" id="MDQ0480177.1"/>
    </source>
</evidence>
<evidence type="ECO:0000313" key="2">
    <source>
        <dbReference type="Proteomes" id="UP001224418"/>
    </source>
</evidence>
<proteinExistence type="predicted"/>
<reference evidence="1 2" key="1">
    <citation type="submission" date="2023-07" db="EMBL/GenBank/DDBJ databases">
        <title>Genomic Encyclopedia of Type Strains, Phase IV (KMG-IV): sequencing the most valuable type-strain genomes for metagenomic binning, comparative biology and taxonomic classification.</title>
        <authorList>
            <person name="Goeker M."/>
        </authorList>
    </citation>
    <scope>NUCLEOTIDE SEQUENCE [LARGE SCALE GENOMIC DNA]</scope>
    <source>
        <strain evidence="1 2">DSM 1400</strain>
    </source>
</reference>
<organism evidence="1 2">
    <name type="scientific">Hathewaya limosa</name>
    <name type="common">Clostridium limosum</name>
    <dbReference type="NCBI Taxonomy" id="1536"/>
    <lineage>
        <taxon>Bacteria</taxon>
        <taxon>Bacillati</taxon>
        <taxon>Bacillota</taxon>
        <taxon>Clostridia</taxon>
        <taxon>Eubacteriales</taxon>
        <taxon>Clostridiaceae</taxon>
        <taxon>Hathewaya</taxon>
    </lineage>
</organism>
<name>A0ABU0JW85_HATLI</name>
<dbReference type="EMBL" id="JAUSWN010000015">
    <property type="protein sequence ID" value="MDQ0480177.1"/>
    <property type="molecule type" value="Genomic_DNA"/>
</dbReference>
<accession>A0ABU0JW85</accession>
<dbReference type="Proteomes" id="UP001224418">
    <property type="component" value="Unassembled WGS sequence"/>
</dbReference>
<gene>
    <name evidence="1" type="ORF">QOZ93_001925</name>
</gene>
<sequence length="130" mass="15505">MGGKLYIEEEYPITNINNPMQEVWAQKWRLLKSVNMFLGELPYNEIEPEILKDILEILEFKDVKVESSPERILGEDCLEFFNYRFKMLLNRMKNLEIIQGLIKEEENLQDFVKKTKGMEIPVYKIMAVKE</sequence>
<protein>
    <submittedName>
        <fullName evidence="1">DNA-binding ferritin-like protein (Dps family)</fullName>
    </submittedName>
</protein>
<comment type="caution">
    <text evidence="1">The sequence shown here is derived from an EMBL/GenBank/DDBJ whole genome shotgun (WGS) entry which is preliminary data.</text>
</comment>
<keyword evidence="2" id="KW-1185">Reference proteome</keyword>